<feature type="compositionally biased region" description="Basic and acidic residues" evidence="1">
    <location>
        <begin position="26"/>
        <end position="40"/>
    </location>
</feature>
<evidence type="ECO:0000313" key="3">
    <source>
        <dbReference type="Proteomes" id="UP000251692"/>
    </source>
</evidence>
<evidence type="ECO:0000313" key="2">
    <source>
        <dbReference type="EMBL" id="RAU84016.1"/>
    </source>
</evidence>
<evidence type="ECO:0000256" key="1">
    <source>
        <dbReference type="SAM" id="MobiDB-lite"/>
    </source>
</evidence>
<gene>
    <name evidence="2" type="ORF">DP923_02860</name>
</gene>
<accession>A0A364RIG7</accession>
<keyword evidence="3" id="KW-1185">Reference proteome</keyword>
<reference evidence="2 3" key="1">
    <citation type="submission" date="2018-06" db="EMBL/GenBank/DDBJ databases">
        <authorList>
            <person name="Liu Z.-W."/>
        </authorList>
    </citation>
    <scope>NUCLEOTIDE SEQUENCE [LARGE SCALE GENOMIC DNA]</scope>
    <source>
        <strain evidence="2 3">2b14</strain>
    </source>
</reference>
<feature type="region of interest" description="Disordered" evidence="1">
    <location>
        <begin position="101"/>
        <end position="142"/>
    </location>
</feature>
<dbReference type="EMBL" id="QMDV01000001">
    <property type="protein sequence ID" value="RAU84016.1"/>
    <property type="molecule type" value="Genomic_DNA"/>
</dbReference>
<dbReference type="AlphaFoldDB" id="A0A364RIG7"/>
<feature type="compositionally biased region" description="Basic and acidic residues" evidence="1">
    <location>
        <begin position="1"/>
        <end position="17"/>
    </location>
</feature>
<comment type="caution">
    <text evidence="2">The sequence shown here is derived from an EMBL/GenBank/DDBJ whole genome shotgun (WGS) entry which is preliminary data.</text>
</comment>
<dbReference type="RefSeq" id="WP_112304159.1">
    <property type="nucleotide sequence ID" value="NZ_QMDV01000001.1"/>
</dbReference>
<protein>
    <submittedName>
        <fullName evidence="2">Uncharacterized protein</fullName>
    </submittedName>
</protein>
<feature type="region of interest" description="Disordered" evidence="1">
    <location>
        <begin position="1"/>
        <end position="62"/>
    </location>
</feature>
<sequence>MRYPEHHSEHQQHRYAEQHNQQRSQNRPEHYNDAGSRWEEPAPFNLHQNRQMQHEGQYRREEQYQQQYNAPHYRQEHEHYNQNQGNFNRAPNYRRPDWERYQHQSNSQQAPDRWREHNWQPKVRNEHRRPYMDDQYWNEQSI</sequence>
<feature type="compositionally biased region" description="Basic and acidic residues" evidence="1">
    <location>
        <begin position="52"/>
        <end position="62"/>
    </location>
</feature>
<proteinExistence type="predicted"/>
<reference evidence="2 3" key="2">
    <citation type="submission" date="2018-07" db="EMBL/GenBank/DDBJ databases">
        <title>Pontibacter sp. 2b14 genomic sequence and assembly.</title>
        <authorList>
            <person name="Du Z.-J."/>
        </authorList>
    </citation>
    <scope>NUCLEOTIDE SEQUENCE [LARGE SCALE GENOMIC DNA]</scope>
    <source>
        <strain evidence="2 3">2b14</strain>
    </source>
</reference>
<name>A0A364RIG7_9BACT</name>
<dbReference type="Proteomes" id="UP000251692">
    <property type="component" value="Unassembled WGS sequence"/>
</dbReference>
<organism evidence="2 3">
    <name type="scientific">Pontibacter arcticus</name>
    <dbReference type="NCBI Taxonomy" id="2080288"/>
    <lineage>
        <taxon>Bacteria</taxon>
        <taxon>Pseudomonadati</taxon>
        <taxon>Bacteroidota</taxon>
        <taxon>Cytophagia</taxon>
        <taxon>Cytophagales</taxon>
        <taxon>Hymenobacteraceae</taxon>
        <taxon>Pontibacter</taxon>
    </lineage>
</organism>